<sequence>MTELLIRPDDLPAWLPGTPTVRSPEQDWKGVTVRGYRYGGSDVEVPPLRDHVVVAYRRGTTPMRRSIDGTWTADTVGPGDVSLLTRAVASHWVWPGEIEVVHVYLTADEVATTCQEMYDRDVSDVALRDEVRVDDPAIHRTAMLIAREAAGGGAGSRLLVDALACQLAVHILRGHADVAFTEPEAGGLTSAQERTVRDFVEENLHERISLDDLAAVARLSRCRFARHFRRSTGTSPHEFVVDRRVLRAKTLLMRTAIPLPDVAFRCGFADQSHLTRVFRARVGVTPGRFRAGA</sequence>
<evidence type="ECO:0000259" key="4">
    <source>
        <dbReference type="PROSITE" id="PS01124"/>
    </source>
</evidence>
<dbReference type="PANTHER" id="PTHR46796">
    <property type="entry name" value="HTH-TYPE TRANSCRIPTIONAL ACTIVATOR RHAS-RELATED"/>
    <property type="match status" value="1"/>
</dbReference>
<keyword evidence="2" id="KW-0238">DNA-binding</keyword>
<protein>
    <submittedName>
        <fullName evidence="5">AraC family transcriptional regulator</fullName>
    </submittedName>
</protein>
<keyword evidence="3" id="KW-0804">Transcription</keyword>
<dbReference type="SMART" id="SM00342">
    <property type="entry name" value="HTH_ARAC"/>
    <property type="match status" value="1"/>
</dbReference>
<dbReference type="PROSITE" id="PS01124">
    <property type="entry name" value="HTH_ARAC_FAMILY_2"/>
    <property type="match status" value="1"/>
</dbReference>
<proteinExistence type="predicted"/>
<evidence type="ECO:0000256" key="2">
    <source>
        <dbReference type="ARBA" id="ARBA00023125"/>
    </source>
</evidence>
<name>A0ABU2N3H9_9PSEU</name>
<feature type="domain" description="HTH araC/xylS-type" evidence="4">
    <location>
        <begin position="194"/>
        <end position="292"/>
    </location>
</feature>
<dbReference type="SUPFAM" id="SSF46689">
    <property type="entry name" value="Homeodomain-like"/>
    <property type="match status" value="2"/>
</dbReference>
<reference evidence="6" key="1">
    <citation type="submission" date="2023-07" db="EMBL/GenBank/DDBJ databases">
        <title>30 novel species of actinomycetes from the DSMZ collection.</title>
        <authorList>
            <person name="Nouioui I."/>
        </authorList>
    </citation>
    <scope>NUCLEOTIDE SEQUENCE [LARGE SCALE GENOMIC DNA]</scope>
    <source>
        <strain evidence="6">DSM 45834</strain>
    </source>
</reference>
<comment type="caution">
    <text evidence="5">The sequence shown here is derived from an EMBL/GenBank/DDBJ whole genome shotgun (WGS) entry which is preliminary data.</text>
</comment>
<dbReference type="PANTHER" id="PTHR46796:SF6">
    <property type="entry name" value="ARAC SUBFAMILY"/>
    <property type="match status" value="1"/>
</dbReference>
<accession>A0ABU2N3H9</accession>
<evidence type="ECO:0000256" key="3">
    <source>
        <dbReference type="ARBA" id="ARBA00023163"/>
    </source>
</evidence>
<dbReference type="Gene3D" id="1.10.10.60">
    <property type="entry name" value="Homeodomain-like"/>
    <property type="match status" value="1"/>
</dbReference>
<organism evidence="5 6">
    <name type="scientific">Pseudonocardia charpentierae</name>
    <dbReference type="NCBI Taxonomy" id="3075545"/>
    <lineage>
        <taxon>Bacteria</taxon>
        <taxon>Bacillati</taxon>
        <taxon>Actinomycetota</taxon>
        <taxon>Actinomycetes</taxon>
        <taxon>Pseudonocardiales</taxon>
        <taxon>Pseudonocardiaceae</taxon>
        <taxon>Pseudonocardia</taxon>
    </lineage>
</organism>
<dbReference type="InterPro" id="IPR009057">
    <property type="entry name" value="Homeodomain-like_sf"/>
</dbReference>
<keyword evidence="1" id="KW-0805">Transcription regulation</keyword>
<dbReference type="InterPro" id="IPR050204">
    <property type="entry name" value="AraC_XylS_family_regulators"/>
</dbReference>
<dbReference type="InterPro" id="IPR018062">
    <property type="entry name" value="HTH_AraC-typ_CS"/>
</dbReference>
<dbReference type="Pfam" id="PF12833">
    <property type="entry name" value="HTH_18"/>
    <property type="match status" value="1"/>
</dbReference>
<dbReference type="PROSITE" id="PS00041">
    <property type="entry name" value="HTH_ARAC_FAMILY_1"/>
    <property type="match status" value="1"/>
</dbReference>
<dbReference type="RefSeq" id="WP_311553972.1">
    <property type="nucleotide sequence ID" value="NZ_JAVREJ010000001.1"/>
</dbReference>
<evidence type="ECO:0000256" key="1">
    <source>
        <dbReference type="ARBA" id="ARBA00023015"/>
    </source>
</evidence>
<evidence type="ECO:0000313" key="5">
    <source>
        <dbReference type="EMBL" id="MDT0348073.1"/>
    </source>
</evidence>
<gene>
    <name evidence="5" type="ORF">RM445_00860</name>
</gene>
<dbReference type="Proteomes" id="UP001183202">
    <property type="component" value="Unassembled WGS sequence"/>
</dbReference>
<evidence type="ECO:0000313" key="6">
    <source>
        <dbReference type="Proteomes" id="UP001183202"/>
    </source>
</evidence>
<dbReference type="EMBL" id="JAVREJ010000001">
    <property type="protein sequence ID" value="MDT0348073.1"/>
    <property type="molecule type" value="Genomic_DNA"/>
</dbReference>
<dbReference type="InterPro" id="IPR018060">
    <property type="entry name" value="HTH_AraC"/>
</dbReference>
<keyword evidence="6" id="KW-1185">Reference proteome</keyword>